<evidence type="ECO:0000313" key="3">
    <source>
        <dbReference type="Proteomes" id="UP000231436"/>
    </source>
</evidence>
<dbReference type="PANTHER" id="PTHR37304">
    <property type="entry name" value="MEMBRANE PROTEIN-RELATED"/>
    <property type="match status" value="1"/>
</dbReference>
<dbReference type="Pfam" id="PF04070">
    <property type="entry name" value="DUF378"/>
    <property type="match status" value="1"/>
</dbReference>
<keyword evidence="1" id="KW-0812">Transmembrane</keyword>
<protein>
    <submittedName>
        <fullName evidence="2">DUF378 domain-containing protein</fullName>
    </submittedName>
</protein>
<name>A0A2M8LIG6_9BACT</name>
<dbReference type="AlphaFoldDB" id="A0A2M8LIG6"/>
<feature type="transmembrane region" description="Helical" evidence="1">
    <location>
        <begin position="7"/>
        <end position="25"/>
    </location>
</feature>
<feature type="transmembrane region" description="Helical" evidence="1">
    <location>
        <begin position="37"/>
        <end position="57"/>
    </location>
</feature>
<keyword evidence="1" id="KW-1133">Transmembrane helix</keyword>
<dbReference type="Proteomes" id="UP000231436">
    <property type="component" value="Unassembled WGS sequence"/>
</dbReference>
<keyword evidence="1" id="KW-0472">Membrane</keyword>
<accession>A0A2M8LIG6</accession>
<evidence type="ECO:0000256" key="1">
    <source>
        <dbReference type="SAM" id="Phobius"/>
    </source>
</evidence>
<sequence length="65" mass="7286">MCGGHCAAWWLLWVGGINWGLIGLLDWNLVETLFGGWPWLVKLVYILVGLSAIVVLLEKKCTKCK</sequence>
<dbReference type="EMBL" id="PFEU01000003">
    <property type="protein sequence ID" value="PJE77235.1"/>
    <property type="molecule type" value="Genomic_DNA"/>
</dbReference>
<evidence type="ECO:0000313" key="2">
    <source>
        <dbReference type="EMBL" id="PJE77235.1"/>
    </source>
</evidence>
<dbReference type="InterPro" id="IPR007211">
    <property type="entry name" value="DUF378"/>
</dbReference>
<dbReference type="PANTHER" id="PTHR37304:SF1">
    <property type="entry name" value="MEMBRANE PROTEIN"/>
    <property type="match status" value="1"/>
</dbReference>
<proteinExistence type="predicted"/>
<gene>
    <name evidence="2" type="ORF">COV05_00335</name>
</gene>
<organism evidence="2 3">
    <name type="scientific">Candidatus Uhrbacteria bacterium CG10_big_fil_rev_8_21_14_0_10_48_16</name>
    <dbReference type="NCBI Taxonomy" id="1975038"/>
    <lineage>
        <taxon>Bacteria</taxon>
        <taxon>Candidatus Uhriibacteriota</taxon>
    </lineage>
</organism>
<comment type="caution">
    <text evidence="2">The sequence shown here is derived from an EMBL/GenBank/DDBJ whole genome shotgun (WGS) entry which is preliminary data.</text>
</comment>
<reference evidence="3" key="1">
    <citation type="submission" date="2017-09" db="EMBL/GenBank/DDBJ databases">
        <title>Depth-based differentiation of microbial function through sediment-hosted aquifers and enrichment of novel symbionts in the deep terrestrial subsurface.</title>
        <authorList>
            <person name="Probst A.J."/>
            <person name="Ladd B."/>
            <person name="Jarett J.K."/>
            <person name="Geller-Mcgrath D.E."/>
            <person name="Sieber C.M.K."/>
            <person name="Emerson J.B."/>
            <person name="Anantharaman K."/>
            <person name="Thomas B.C."/>
            <person name="Malmstrom R."/>
            <person name="Stieglmeier M."/>
            <person name="Klingl A."/>
            <person name="Woyke T."/>
            <person name="Ryan C.M."/>
            <person name="Banfield J.F."/>
        </authorList>
    </citation>
    <scope>NUCLEOTIDE SEQUENCE [LARGE SCALE GENOMIC DNA]</scope>
</reference>